<gene>
    <name evidence="1" type="ordered locus">Pyrfu_0807</name>
</gene>
<keyword evidence="1" id="KW-0238">DNA-binding</keyword>
<dbReference type="STRING" id="694429.Pyrfu_0807"/>
<protein>
    <submittedName>
        <fullName evidence="1">LexA-related DNA-binding protein</fullName>
    </submittedName>
</protein>
<organism evidence="1 2">
    <name type="scientific">Pyrolobus fumarii (strain DSM 11204 / 1A)</name>
    <dbReference type="NCBI Taxonomy" id="694429"/>
    <lineage>
        <taxon>Archaea</taxon>
        <taxon>Thermoproteota</taxon>
        <taxon>Thermoprotei</taxon>
        <taxon>Desulfurococcales</taxon>
        <taxon>Pyrodictiaceae</taxon>
        <taxon>Pyrolobus</taxon>
    </lineage>
</organism>
<name>G0EDJ1_PYRF1</name>
<evidence type="ECO:0000313" key="1">
    <source>
        <dbReference type="EMBL" id="AEM38676.1"/>
    </source>
</evidence>
<reference evidence="1 2" key="1">
    <citation type="journal article" date="2011" name="Stand. Genomic Sci.">
        <title>Complete genome sequence of the hyperthermophilic chemolithoautotroph Pyrolobus fumarii type strain (1A).</title>
        <authorList>
            <person name="Anderson I."/>
            <person name="Goker M."/>
            <person name="Nolan M."/>
            <person name="Lucas S."/>
            <person name="Hammon N."/>
            <person name="Deshpande S."/>
            <person name="Cheng J.F."/>
            <person name="Tapia R."/>
            <person name="Han C."/>
            <person name="Goodwin L."/>
            <person name="Pitluck S."/>
            <person name="Huntemann M."/>
            <person name="Liolios K."/>
            <person name="Ivanova N."/>
            <person name="Pagani I."/>
            <person name="Mavromatis K."/>
            <person name="Ovchinikova G."/>
            <person name="Pati A."/>
            <person name="Chen A."/>
            <person name="Palaniappan K."/>
            <person name="Land M."/>
            <person name="Hauser L."/>
            <person name="Brambilla E.M."/>
            <person name="Huber H."/>
            <person name="Yasawong M."/>
            <person name="Rohde M."/>
            <person name="Spring S."/>
            <person name="Abt B."/>
            <person name="Sikorski J."/>
            <person name="Wirth R."/>
            <person name="Detter J.C."/>
            <person name="Woyke T."/>
            <person name="Bristow J."/>
            <person name="Eisen J.A."/>
            <person name="Markowitz V."/>
            <person name="Hugenholtz P."/>
            <person name="Kyrpides N.C."/>
            <person name="Klenk H.P."/>
            <person name="Lapidus A."/>
        </authorList>
    </citation>
    <scope>NUCLEOTIDE SEQUENCE [LARGE SCALE GENOMIC DNA]</scope>
    <source>
        <strain evidence="2">DSM 11204 / 1A</strain>
    </source>
</reference>
<proteinExistence type="predicted"/>
<dbReference type="Proteomes" id="UP000001037">
    <property type="component" value="Chromosome"/>
</dbReference>
<dbReference type="AlphaFoldDB" id="G0EDJ1"/>
<dbReference type="GO" id="GO:0003677">
    <property type="term" value="F:DNA binding"/>
    <property type="evidence" value="ECO:0007669"/>
    <property type="project" value="UniProtKB-KW"/>
</dbReference>
<dbReference type="InParanoid" id="G0EDJ1"/>
<dbReference type="GeneID" id="11139277"/>
<evidence type="ECO:0000313" key="2">
    <source>
        <dbReference type="Proteomes" id="UP000001037"/>
    </source>
</evidence>
<accession>G0EDJ1</accession>
<dbReference type="EMBL" id="CP002838">
    <property type="protein sequence ID" value="AEM38676.1"/>
    <property type="molecule type" value="Genomic_DNA"/>
</dbReference>
<dbReference type="KEGG" id="pfm:Pyrfu_0807"/>
<dbReference type="HOGENOM" id="CLU_2550410_0_0_2"/>
<dbReference type="RefSeq" id="WP_014026353.1">
    <property type="nucleotide sequence ID" value="NC_015931.1"/>
</dbReference>
<keyword evidence="2" id="KW-1185">Reference proteome</keyword>
<sequence length="82" mass="9248">MLKAIKRGINTVEALSAALKLPRGKIEAILGLLLSQGYIREENVKPGCFACPLKRFCIVSRLGSKTRIYTVVKMPEWCRERN</sequence>
<dbReference type="eggNOG" id="arCOG04939">
    <property type="taxonomic scope" value="Archaea"/>
</dbReference>